<dbReference type="AlphaFoldDB" id="A0AAD2HF47"/>
<dbReference type="Proteomes" id="UP001295794">
    <property type="component" value="Unassembled WGS sequence"/>
</dbReference>
<name>A0AAD2HF47_9AGAR</name>
<accession>A0AAD2HF47</accession>
<protein>
    <submittedName>
        <fullName evidence="1">Uncharacterized protein</fullName>
    </submittedName>
</protein>
<organism evidence="1 2">
    <name type="scientific">Mycena citricolor</name>
    <dbReference type="NCBI Taxonomy" id="2018698"/>
    <lineage>
        <taxon>Eukaryota</taxon>
        <taxon>Fungi</taxon>
        <taxon>Dikarya</taxon>
        <taxon>Basidiomycota</taxon>
        <taxon>Agaricomycotina</taxon>
        <taxon>Agaricomycetes</taxon>
        <taxon>Agaricomycetidae</taxon>
        <taxon>Agaricales</taxon>
        <taxon>Marasmiineae</taxon>
        <taxon>Mycenaceae</taxon>
        <taxon>Mycena</taxon>
    </lineage>
</organism>
<keyword evidence="2" id="KW-1185">Reference proteome</keyword>
<dbReference type="EMBL" id="CAVNYO010000399">
    <property type="protein sequence ID" value="CAK5273679.1"/>
    <property type="molecule type" value="Genomic_DNA"/>
</dbReference>
<proteinExistence type="predicted"/>
<reference evidence="1" key="1">
    <citation type="submission" date="2023-11" db="EMBL/GenBank/DDBJ databases">
        <authorList>
            <person name="De Vega J J."/>
            <person name="De Vega J J."/>
        </authorList>
    </citation>
    <scope>NUCLEOTIDE SEQUENCE</scope>
</reference>
<gene>
    <name evidence="1" type="ORF">MYCIT1_LOCUS20296</name>
</gene>
<evidence type="ECO:0000313" key="1">
    <source>
        <dbReference type="EMBL" id="CAK5273679.1"/>
    </source>
</evidence>
<comment type="caution">
    <text evidence="1">The sequence shown here is derived from an EMBL/GenBank/DDBJ whole genome shotgun (WGS) entry which is preliminary data.</text>
</comment>
<evidence type="ECO:0000313" key="2">
    <source>
        <dbReference type="Proteomes" id="UP001295794"/>
    </source>
</evidence>
<sequence>MGFVDSCTTYIGAYRSEFLLDGTKILFILSYLRNKAGTSCAASRWAMNWKQCNFESVNGVKAVVTLVTFLEELQRAFGDSNAEQVAAA</sequence>